<dbReference type="AlphaFoldDB" id="A0A9E7L0I0"/>
<feature type="region of interest" description="Disordered" evidence="3">
    <location>
        <begin position="56"/>
        <end position="91"/>
    </location>
</feature>
<dbReference type="InterPro" id="IPR052462">
    <property type="entry name" value="SLIRP/GR-RBP-like"/>
</dbReference>
<accession>A0A9E7L0I0</accession>
<dbReference type="Pfam" id="PF00076">
    <property type="entry name" value="RRM_1"/>
    <property type="match status" value="2"/>
</dbReference>
<dbReference type="CDD" id="cd21608">
    <property type="entry name" value="RRM2_NsCP33_like"/>
    <property type="match status" value="1"/>
</dbReference>
<reference evidence="5" key="1">
    <citation type="submission" date="2022-05" db="EMBL/GenBank/DDBJ databases">
        <title>The Musa troglodytarum L. genome provides insights into the mechanism of non-climacteric behaviour and enrichment of carotenoids.</title>
        <authorList>
            <person name="Wang J."/>
        </authorList>
    </citation>
    <scope>NUCLEOTIDE SEQUENCE</scope>
    <source>
        <tissue evidence="5">Leaf</tissue>
    </source>
</reference>
<evidence type="ECO:0000256" key="1">
    <source>
        <dbReference type="ARBA" id="ARBA00022884"/>
    </source>
</evidence>
<dbReference type="Gene3D" id="3.30.70.330">
    <property type="match status" value="2"/>
</dbReference>
<dbReference type="GO" id="GO:0003723">
    <property type="term" value="F:RNA binding"/>
    <property type="evidence" value="ECO:0007669"/>
    <property type="project" value="UniProtKB-UniRule"/>
</dbReference>
<feature type="domain" description="RRM" evidence="4">
    <location>
        <begin position="148"/>
        <end position="238"/>
    </location>
</feature>
<gene>
    <name evidence="5" type="ORF">MUK42_07657</name>
</gene>
<dbReference type="Proteomes" id="UP001055439">
    <property type="component" value="Chromosome 8"/>
</dbReference>
<feature type="compositionally biased region" description="Basic and acidic residues" evidence="3">
    <location>
        <begin position="70"/>
        <end position="90"/>
    </location>
</feature>
<dbReference type="EMBL" id="CP097510">
    <property type="protein sequence ID" value="URE39307.1"/>
    <property type="molecule type" value="Genomic_DNA"/>
</dbReference>
<keyword evidence="1 2" id="KW-0694">RNA-binding</keyword>
<dbReference type="InterPro" id="IPR048289">
    <property type="entry name" value="RRM2_NsCP33-like"/>
</dbReference>
<feature type="domain" description="RRM" evidence="4">
    <location>
        <begin position="252"/>
        <end position="329"/>
    </location>
</feature>
<dbReference type="InterPro" id="IPR035979">
    <property type="entry name" value="RBD_domain_sf"/>
</dbReference>
<evidence type="ECO:0000256" key="3">
    <source>
        <dbReference type="SAM" id="MobiDB-lite"/>
    </source>
</evidence>
<dbReference type="OrthoDB" id="1875751at2759"/>
<dbReference type="PANTHER" id="PTHR48027">
    <property type="entry name" value="HETEROGENEOUS NUCLEAR RIBONUCLEOPROTEIN 87F-RELATED"/>
    <property type="match status" value="1"/>
</dbReference>
<dbReference type="SUPFAM" id="SSF54928">
    <property type="entry name" value="RNA-binding domain, RBD"/>
    <property type="match status" value="2"/>
</dbReference>
<dbReference type="SMART" id="SM00360">
    <property type="entry name" value="RRM"/>
    <property type="match status" value="2"/>
</dbReference>
<protein>
    <recommendedName>
        <fullName evidence="4">RRM domain-containing protein</fullName>
    </recommendedName>
</protein>
<dbReference type="InterPro" id="IPR012677">
    <property type="entry name" value="Nucleotide-bd_a/b_plait_sf"/>
</dbReference>
<proteinExistence type="predicted"/>
<organism evidence="5 6">
    <name type="scientific">Musa troglodytarum</name>
    <name type="common">fe'i banana</name>
    <dbReference type="NCBI Taxonomy" id="320322"/>
    <lineage>
        <taxon>Eukaryota</taxon>
        <taxon>Viridiplantae</taxon>
        <taxon>Streptophyta</taxon>
        <taxon>Embryophyta</taxon>
        <taxon>Tracheophyta</taxon>
        <taxon>Spermatophyta</taxon>
        <taxon>Magnoliopsida</taxon>
        <taxon>Liliopsida</taxon>
        <taxon>Zingiberales</taxon>
        <taxon>Musaceae</taxon>
        <taxon>Musa</taxon>
    </lineage>
</organism>
<evidence type="ECO:0000313" key="6">
    <source>
        <dbReference type="Proteomes" id="UP001055439"/>
    </source>
</evidence>
<dbReference type="InterPro" id="IPR000504">
    <property type="entry name" value="RRM_dom"/>
</dbReference>
<evidence type="ECO:0000259" key="4">
    <source>
        <dbReference type="PROSITE" id="PS50102"/>
    </source>
</evidence>
<name>A0A9E7L0I0_9LILI</name>
<sequence>MAGAVSGTNLHAVGPAYVELSFASLVVTCVVRVGNLRAAPKRLSQANNKRMITPKRTTHHHRPLLPQQIAERREEKRRATMEDSKKRKLEEEDGSGGAFAFEFSKQLRFLLDPLRKDQLVDLLVKLGNQYPSVAEEIKGLASEDPVHRKLFVRGLSWETTSETLCAVFSVHGEIEEGAVIVDKATGKSRGYGFITYKHMESTQKALQEPSKLIDVRNLADYCYWAHFGRLAVCNLACEGLSSTSVTSDLALRKIYIGGLSPDISSENLLSFFGRYGEIEEGSVAYDKETNKSRGFGFVTYRTVEAAKKAIDDPNKTLGGRNITVKLADSPKSKIIQSQVPAAMVPITIPVPVGYAQTGKTQIGSSATVGYASTHQQWQHIPLLIQMLKFSTQLHHKFHTHRLEKENQLDCLQ</sequence>
<evidence type="ECO:0000313" key="5">
    <source>
        <dbReference type="EMBL" id="URE39307.1"/>
    </source>
</evidence>
<keyword evidence="6" id="KW-1185">Reference proteome</keyword>
<dbReference type="PROSITE" id="PS50102">
    <property type="entry name" value="RRM"/>
    <property type="match status" value="2"/>
</dbReference>
<evidence type="ECO:0000256" key="2">
    <source>
        <dbReference type="PROSITE-ProRule" id="PRU00176"/>
    </source>
</evidence>